<feature type="compositionally biased region" description="Acidic residues" evidence="1">
    <location>
        <begin position="124"/>
        <end position="133"/>
    </location>
</feature>
<feature type="compositionally biased region" description="Polar residues" evidence="1">
    <location>
        <begin position="137"/>
        <end position="148"/>
    </location>
</feature>
<feature type="region of interest" description="Disordered" evidence="1">
    <location>
        <begin position="1"/>
        <end position="77"/>
    </location>
</feature>
<reference evidence="3" key="2">
    <citation type="submission" date="2015-01" db="EMBL/GenBank/DDBJ databases">
        <title>Evolutionary Origins and Diversification of the Mycorrhizal Mutualists.</title>
        <authorList>
            <consortium name="DOE Joint Genome Institute"/>
            <consortium name="Mycorrhizal Genomics Consortium"/>
            <person name="Kohler A."/>
            <person name="Kuo A."/>
            <person name="Nagy L.G."/>
            <person name="Floudas D."/>
            <person name="Copeland A."/>
            <person name="Barry K.W."/>
            <person name="Cichocki N."/>
            <person name="Veneault-Fourrey C."/>
            <person name="LaButti K."/>
            <person name="Lindquist E.A."/>
            <person name="Lipzen A."/>
            <person name="Lundell T."/>
            <person name="Morin E."/>
            <person name="Murat C."/>
            <person name="Riley R."/>
            <person name="Ohm R."/>
            <person name="Sun H."/>
            <person name="Tunlid A."/>
            <person name="Henrissat B."/>
            <person name="Grigoriev I.V."/>
            <person name="Hibbett D.S."/>
            <person name="Martin F."/>
        </authorList>
    </citation>
    <scope>NUCLEOTIDE SEQUENCE [LARGE SCALE GENOMIC DNA]</scope>
    <source>
        <strain evidence="3">F 1598</strain>
    </source>
</reference>
<feature type="compositionally biased region" description="Acidic residues" evidence="1">
    <location>
        <begin position="1"/>
        <end position="18"/>
    </location>
</feature>
<gene>
    <name evidence="2" type="ORF">PILCRDRAFT_6732</name>
</gene>
<dbReference type="InParanoid" id="A0A0C3FHI3"/>
<sequence>EIEGEESEGQVEEIEPDTIDSAGPVGPVNPTGSAGSLGAAVPAIYLLPPTPVKNKGKGKATSDDNQEDMLQNKPDFNADSLMVDNNELGGLKCGRECSLTGEVRGSKTQHRSVSHSTAPTVPSTEDDDMENIDDINAQGSSHSTGGFS</sequence>
<feature type="compositionally biased region" description="Polar residues" evidence="1">
    <location>
        <begin position="114"/>
        <end position="123"/>
    </location>
</feature>
<dbReference type="HOGENOM" id="CLU_1763230_0_0_1"/>
<dbReference type="Proteomes" id="UP000054166">
    <property type="component" value="Unassembled WGS sequence"/>
</dbReference>
<evidence type="ECO:0000313" key="2">
    <source>
        <dbReference type="EMBL" id="KIM83850.1"/>
    </source>
</evidence>
<dbReference type="AlphaFoldDB" id="A0A0C3FHI3"/>
<feature type="non-terminal residue" evidence="2">
    <location>
        <position position="1"/>
    </location>
</feature>
<keyword evidence="3" id="KW-1185">Reference proteome</keyword>
<name>A0A0C3FHI3_PILCF</name>
<evidence type="ECO:0000313" key="3">
    <source>
        <dbReference type="Proteomes" id="UP000054166"/>
    </source>
</evidence>
<dbReference type="EMBL" id="KN832989">
    <property type="protein sequence ID" value="KIM83850.1"/>
    <property type="molecule type" value="Genomic_DNA"/>
</dbReference>
<reference evidence="2 3" key="1">
    <citation type="submission" date="2014-04" db="EMBL/GenBank/DDBJ databases">
        <authorList>
            <consortium name="DOE Joint Genome Institute"/>
            <person name="Kuo A."/>
            <person name="Tarkka M."/>
            <person name="Buscot F."/>
            <person name="Kohler A."/>
            <person name="Nagy L.G."/>
            <person name="Floudas D."/>
            <person name="Copeland A."/>
            <person name="Barry K.W."/>
            <person name="Cichocki N."/>
            <person name="Veneault-Fourrey C."/>
            <person name="LaButti K."/>
            <person name="Lindquist E.A."/>
            <person name="Lipzen A."/>
            <person name="Lundell T."/>
            <person name="Morin E."/>
            <person name="Murat C."/>
            <person name="Sun H."/>
            <person name="Tunlid A."/>
            <person name="Henrissat B."/>
            <person name="Grigoriev I.V."/>
            <person name="Hibbett D.S."/>
            <person name="Martin F."/>
            <person name="Nordberg H.P."/>
            <person name="Cantor M.N."/>
            <person name="Hua S.X."/>
        </authorList>
    </citation>
    <scope>NUCLEOTIDE SEQUENCE [LARGE SCALE GENOMIC DNA]</scope>
    <source>
        <strain evidence="2 3">F 1598</strain>
    </source>
</reference>
<evidence type="ECO:0000256" key="1">
    <source>
        <dbReference type="SAM" id="MobiDB-lite"/>
    </source>
</evidence>
<organism evidence="2 3">
    <name type="scientific">Piloderma croceum (strain F 1598)</name>
    <dbReference type="NCBI Taxonomy" id="765440"/>
    <lineage>
        <taxon>Eukaryota</taxon>
        <taxon>Fungi</taxon>
        <taxon>Dikarya</taxon>
        <taxon>Basidiomycota</taxon>
        <taxon>Agaricomycotina</taxon>
        <taxon>Agaricomycetes</taxon>
        <taxon>Agaricomycetidae</taxon>
        <taxon>Atheliales</taxon>
        <taxon>Atheliaceae</taxon>
        <taxon>Piloderma</taxon>
    </lineage>
</organism>
<feature type="region of interest" description="Disordered" evidence="1">
    <location>
        <begin position="102"/>
        <end position="148"/>
    </location>
</feature>
<proteinExistence type="predicted"/>
<protein>
    <submittedName>
        <fullName evidence="2">Uncharacterized protein</fullName>
    </submittedName>
</protein>
<accession>A0A0C3FHI3</accession>